<dbReference type="InterPro" id="IPR019734">
    <property type="entry name" value="TPR_rpt"/>
</dbReference>
<dbReference type="AlphaFoldDB" id="A0A5J9V4F6"/>
<feature type="repeat" description="TPR" evidence="3">
    <location>
        <begin position="219"/>
        <end position="252"/>
    </location>
</feature>
<evidence type="ECO:0000256" key="2">
    <source>
        <dbReference type="ARBA" id="ARBA00022803"/>
    </source>
</evidence>
<organism evidence="5 6">
    <name type="scientific">Eragrostis curvula</name>
    <name type="common">weeping love grass</name>
    <dbReference type="NCBI Taxonomy" id="38414"/>
    <lineage>
        <taxon>Eukaryota</taxon>
        <taxon>Viridiplantae</taxon>
        <taxon>Streptophyta</taxon>
        <taxon>Embryophyta</taxon>
        <taxon>Tracheophyta</taxon>
        <taxon>Spermatophyta</taxon>
        <taxon>Magnoliopsida</taxon>
        <taxon>Liliopsida</taxon>
        <taxon>Poales</taxon>
        <taxon>Poaceae</taxon>
        <taxon>PACMAD clade</taxon>
        <taxon>Chloridoideae</taxon>
        <taxon>Eragrostideae</taxon>
        <taxon>Eragrostidinae</taxon>
        <taxon>Eragrostis</taxon>
    </lineage>
</organism>
<keyword evidence="6" id="KW-1185">Reference proteome</keyword>
<evidence type="ECO:0000256" key="3">
    <source>
        <dbReference type="PROSITE-ProRule" id="PRU00339"/>
    </source>
</evidence>
<keyword evidence="2 3" id="KW-0802">TPR repeat</keyword>
<dbReference type="InterPro" id="IPR011990">
    <property type="entry name" value="TPR-like_helical_dom_sf"/>
</dbReference>
<dbReference type="InterPro" id="IPR013105">
    <property type="entry name" value="TPR_2"/>
</dbReference>
<dbReference type="InterPro" id="IPR052769">
    <property type="entry name" value="TPR_domain_protein"/>
</dbReference>
<dbReference type="EMBL" id="RWGY01000011">
    <property type="protein sequence ID" value="TVU30297.1"/>
    <property type="molecule type" value="Genomic_DNA"/>
</dbReference>
<dbReference type="Gene3D" id="1.25.40.10">
    <property type="entry name" value="Tetratricopeptide repeat domain"/>
    <property type="match status" value="1"/>
</dbReference>
<dbReference type="PROSITE" id="PS50005">
    <property type="entry name" value="TPR"/>
    <property type="match status" value="2"/>
</dbReference>
<protein>
    <submittedName>
        <fullName evidence="5">Uncharacterized protein</fullName>
    </submittedName>
</protein>
<sequence length="350" mass="38558">MVVGDGSRAEWSWVGSPTAHSRQKVRSRHLLREPFLPFQEMVVIELEPEPEPEEVTRSASPTSAEKAATAAGGEAVRPSASVPEEQVPATASGEAPRGEDEEEAFEDALTDEQLREEVSIAVLPSLMMFTITEAAVLLNCTMQVVRRLSVRNAKRLESNASLLGLSGLLDLVKARSQANDAKAEGNKLFAAGQYDEALSQYEMALQVAAELESAEDICSACHSNRAVCFLKLGKYDKTVKECTKALELNPSYLKALLRRAEAHEKLEHYDEAIADMKKILELDPSNQQAKRSLFRLEPLAAEKREKMKEEMIGKLKELGNSVLGRFGMSVDNFKAVKDPNTGSYSISFQK</sequence>
<proteinExistence type="predicted"/>
<feature type="compositionally biased region" description="Acidic residues" evidence="4">
    <location>
        <begin position="99"/>
        <end position="110"/>
    </location>
</feature>
<dbReference type="PANTHER" id="PTHR46014:SF1">
    <property type="entry name" value="TETRATRICOPEPTIDE REPEAT PROTEIN 1"/>
    <property type="match status" value="1"/>
</dbReference>
<dbReference type="OrthoDB" id="1872379at2759"/>
<gene>
    <name evidence="5" type="ORF">EJB05_21907</name>
</gene>
<dbReference type="Pfam" id="PF00515">
    <property type="entry name" value="TPR_1"/>
    <property type="match status" value="1"/>
</dbReference>
<accession>A0A5J9V4F6</accession>
<feature type="region of interest" description="Disordered" evidence="4">
    <location>
        <begin position="45"/>
        <end position="110"/>
    </location>
</feature>
<dbReference type="SMART" id="SM00028">
    <property type="entry name" value="TPR"/>
    <property type="match status" value="3"/>
</dbReference>
<feature type="repeat" description="TPR" evidence="3">
    <location>
        <begin position="253"/>
        <end position="286"/>
    </location>
</feature>
<evidence type="ECO:0000256" key="4">
    <source>
        <dbReference type="SAM" id="MobiDB-lite"/>
    </source>
</evidence>
<evidence type="ECO:0000256" key="1">
    <source>
        <dbReference type="ARBA" id="ARBA00022737"/>
    </source>
</evidence>
<name>A0A5J9V4F6_9POAL</name>
<reference evidence="5 6" key="1">
    <citation type="journal article" date="2019" name="Sci. Rep.">
        <title>A high-quality genome of Eragrostis curvula grass provides insights into Poaceae evolution and supports new strategies to enhance forage quality.</title>
        <authorList>
            <person name="Carballo J."/>
            <person name="Santos B.A.C.M."/>
            <person name="Zappacosta D."/>
            <person name="Garbus I."/>
            <person name="Selva J.P."/>
            <person name="Gallo C.A."/>
            <person name="Diaz A."/>
            <person name="Albertini E."/>
            <person name="Caccamo M."/>
            <person name="Echenique V."/>
        </authorList>
    </citation>
    <scope>NUCLEOTIDE SEQUENCE [LARGE SCALE GENOMIC DNA]</scope>
    <source>
        <strain evidence="6">cv. Victoria</strain>
        <tissue evidence="5">Leaf</tissue>
    </source>
</reference>
<dbReference type="PANTHER" id="PTHR46014">
    <property type="entry name" value="TETRATRICOPEPTIDE REPEAT PROTEIN 1"/>
    <property type="match status" value="1"/>
</dbReference>
<feature type="compositionally biased region" description="Low complexity" evidence="4">
    <location>
        <begin position="59"/>
        <end position="75"/>
    </location>
</feature>
<dbReference type="Proteomes" id="UP000324897">
    <property type="component" value="Chromosome 1"/>
</dbReference>
<feature type="non-terminal residue" evidence="5">
    <location>
        <position position="1"/>
    </location>
</feature>
<feature type="region of interest" description="Disordered" evidence="4">
    <location>
        <begin position="1"/>
        <end position="26"/>
    </location>
</feature>
<dbReference type="SUPFAM" id="SSF48452">
    <property type="entry name" value="TPR-like"/>
    <property type="match status" value="1"/>
</dbReference>
<comment type="caution">
    <text evidence="5">The sequence shown here is derived from an EMBL/GenBank/DDBJ whole genome shotgun (WGS) entry which is preliminary data.</text>
</comment>
<evidence type="ECO:0000313" key="5">
    <source>
        <dbReference type="EMBL" id="TVU30297.1"/>
    </source>
</evidence>
<evidence type="ECO:0000313" key="6">
    <source>
        <dbReference type="Proteomes" id="UP000324897"/>
    </source>
</evidence>
<keyword evidence="1" id="KW-0677">Repeat</keyword>
<dbReference type="Gramene" id="TVU30297">
    <property type="protein sequence ID" value="TVU30297"/>
    <property type="gene ID" value="EJB05_21907"/>
</dbReference>
<dbReference type="Pfam" id="PF07719">
    <property type="entry name" value="TPR_2"/>
    <property type="match status" value="1"/>
</dbReference>